<keyword evidence="6" id="KW-1185">Reference proteome</keyword>
<name>A0A929FZK4_9PSEU</name>
<dbReference type="EMBL" id="JADEYC010000007">
    <property type="protein sequence ID" value="MBE9373837.1"/>
    <property type="molecule type" value="Genomic_DNA"/>
</dbReference>
<dbReference type="Gene3D" id="1.10.10.10">
    <property type="entry name" value="Winged helix-like DNA-binding domain superfamily/Winged helix DNA-binding domain"/>
    <property type="match status" value="1"/>
</dbReference>
<dbReference type="SUPFAM" id="SSF46894">
    <property type="entry name" value="C-terminal effector domain of the bipartite response regulators"/>
    <property type="match status" value="1"/>
</dbReference>
<dbReference type="RefSeq" id="WP_193927264.1">
    <property type="nucleotide sequence ID" value="NZ_JADEYC010000007.1"/>
</dbReference>
<evidence type="ECO:0000256" key="3">
    <source>
        <dbReference type="ARBA" id="ARBA00023163"/>
    </source>
</evidence>
<sequence>MDARRSPVGELAAACSRTAPPSVRAHGILRQLHRAAPYAAAMISYVDPADGGHRALAASGYSARVADYLLTDFIHRDPGYAAARTHPDRVMCWRMLPGYTRTVSVTEFFRPSGFGEGSSLCLRDGSGHQVGALHISVRQGTFPDSWLGFLAELRAVFAELSAAAGVRSAAPLTPRETDVLRLLAAGMSNAQIAADLVLSRRTVGTHVEHILRKLGAANRVQVTARAVALGLAEPW</sequence>
<feature type="domain" description="HTH luxR-type" evidence="4">
    <location>
        <begin position="165"/>
        <end position="230"/>
    </location>
</feature>
<dbReference type="PANTHER" id="PTHR44688:SF16">
    <property type="entry name" value="DNA-BINDING TRANSCRIPTIONAL ACTIVATOR DEVR_DOSR"/>
    <property type="match status" value="1"/>
</dbReference>
<dbReference type="Proteomes" id="UP000598360">
    <property type="component" value="Unassembled WGS sequence"/>
</dbReference>
<dbReference type="SMART" id="SM00421">
    <property type="entry name" value="HTH_LUXR"/>
    <property type="match status" value="1"/>
</dbReference>
<dbReference type="GO" id="GO:0006355">
    <property type="term" value="P:regulation of DNA-templated transcription"/>
    <property type="evidence" value="ECO:0007669"/>
    <property type="project" value="InterPro"/>
</dbReference>
<dbReference type="PRINTS" id="PR00038">
    <property type="entry name" value="HTHLUXR"/>
</dbReference>
<dbReference type="PROSITE" id="PS50043">
    <property type="entry name" value="HTH_LUXR_2"/>
    <property type="match status" value="1"/>
</dbReference>
<dbReference type="Pfam" id="PF00196">
    <property type="entry name" value="GerE"/>
    <property type="match status" value="1"/>
</dbReference>
<evidence type="ECO:0000256" key="1">
    <source>
        <dbReference type="ARBA" id="ARBA00023015"/>
    </source>
</evidence>
<proteinExistence type="predicted"/>
<keyword evidence="1" id="KW-0805">Transcription regulation</keyword>
<dbReference type="InterPro" id="IPR000792">
    <property type="entry name" value="Tscrpt_reg_LuxR_C"/>
</dbReference>
<organism evidence="5 6">
    <name type="scientific">Saccharopolyspora montiporae</name>
    <dbReference type="NCBI Taxonomy" id="2781240"/>
    <lineage>
        <taxon>Bacteria</taxon>
        <taxon>Bacillati</taxon>
        <taxon>Actinomycetota</taxon>
        <taxon>Actinomycetes</taxon>
        <taxon>Pseudonocardiales</taxon>
        <taxon>Pseudonocardiaceae</taxon>
        <taxon>Saccharopolyspora</taxon>
    </lineage>
</organism>
<evidence type="ECO:0000256" key="2">
    <source>
        <dbReference type="ARBA" id="ARBA00023125"/>
    </source>
</evidence>
<protein>
    <submittedName>
        <fullName evidence="5">Response regulator transcription factor</fullName>
    </submittedName>
</protein>
<keyword evidence="2" id="KW-0238">DNA-binding</keyword>
<evidence type="ECO:0000259" key="4">
    <source>
        <dbReference type="PROSITE" id="PS50043"/>
    </source>
</evidence>
<keyword evidence="3" id="KW-0804">Transcription</keyword>
<dbReference type="AlphaFoldDB" id="A0A929FZK4"/>
<dbReference type="InterPro" id="IPR036388">
    <property type="entry name" value="WH-like_DNA-bd_sf"/>
</dbReference>
<reference evidence="5" key="1">
    <citation type="submission" date="2020-10" db="EMBL/GenBank/DDBJ databases">
        <title>Diversity and distribution of actinomycetes associated with coral in the coast of Hainan.</title>
        <authorList>
            <person name="Li F."/>
        </authorList>
    </citation>
    <scope>NUCLEOTIDE SEQUENCE</scope>
    <source>
        <strain evidence="5">HNM0983</strain>
    </source>
</reference>
<comment type="caution">
    <text evidence="5">The sequence shown here is derived from an EMBL/GenBank/DDBJ whole genome shotgun (WGS) entry which is preliminary data.</text>
</comment>
<dbReference type="PANTHER" id="PTHR44688">
    <property type="entry name" value="DNA-BINDING TRANSCRIPTIONAL ACTIVATOR DEVR_DOSR"/>
    <property type="match status" value="1"/>
</dbReference>
<dbReference type="PROSITE" id="PS00622">
    <property type="entry name" value="HTH_LUXR_1"/>
    <property type="match status" value="1"/>
</dbReference>
<accession>A0A929FZK4</accession>
<evidence type="ECO:0000313" key="5">
    <source>
        <dbReference type="EMBL" id="MBE9373837.1"/>
    </source>
</evidence>
<gene>
    <name evidence="5" type="ORF">IQ251_05170</name>
</gene>
<evidence type="ECO:0000313" key="6">
    <source>
        <dbReference type="Proteomes" id="UP000598360"/>
    </source>
</evidence>
<dbReference type="GO" id="GO:0003677">
    <property type="term" value="F:DNA binding"/>
    <property type="evidence" value="ECO:0007669"/>
    <property type="project" value="UniProtKB-KW"/>
</dbReference>
<dbReference type="CDD" id="cd06170">
    <property type="entry name" value="LuxR_C_like"/>
    <property type="match status" value="1"/>
</dbReference>
<dbReference type="InterPro" id="IPR016032">
    <property type="entry name" value="Sig_transdc_resp-reg_C-effctor"/>
</dbReference>